<dbReference type="PROSITE" id="PS50293">
    <property type="entry name" value="TPR_REGION"/>
    <property type="match status" value="1"/>
</dbReference>
<keyword evidence="1" id="KW-0677">Repeat</keyword>
<dbReference type="Gene3D" id="1.25.40.10">
    <property type="entry name" value="Tetratricopeptide repeat domain"/>
    <property type="match status" value="2"/>
</dbReference>
<accession>A0A7G9YWP8</accession>
<evidence type="ECO:0000256" key="3">
    <source>
        <dbReference type="PROSITE-ProRule" id="PRU00339"/>
    </source>
</evidence>
<feature type="repeat" description="TPR" evidence="3">
    <location>
        <begin position="234"/>
        <end position="267"/>
    </location>
</feature>
<dbReference type="InterPro" id="IPR019734">
    <property type="entry name" value="TPR_rpt"/>
</dbReference>
<sequence>MKKARRFTKCPVCGVSVNTNNLAEHLRRVHNKTLDGGGVVRERAEANPLKADPGNGQIEDITACVMALEKGTRLIASRKFKRAIKVFETIPKECPDIDNVYMLIGTSYIQLKRPEDALIYFEKAVKSDPDDPTHWHNLGFAYFHNSYFAKTRECLHKALALNPDKELKKNIRELLGLLKEALELELADMPGIDQETYFELEERFRKGIDFMDKGDLDAAIAEFKYVASTDKTSARAYGNLGLIYLLKGELEVAEENLKKSLDIDPAYKPASRNYRALKKIKKKMRKDPEYLEKMKDKIVMRYF</sequence>
<reference evidence="4" key="1">
    <citation type="submission" date="2020-06" db="EMBL/GenBank/DDBJ databases">
        <title>Unique genomic features of the anaerobic methanotrophic archaea.</title>
        <authorList>
            <person name="Chadwick G.L."/>
            <person name="Skennerton C.T."/>
            <person name="Laso-Perez R."/>
            <person name="Leu A.O."/>
            <person name="Speth D.R."/>
            <person name="Yu H."/>
            <person name="Morgan-Lang C."/>
            <person name="Hatzenpichler R."/>
            <person name="Goudeau D."/>
            <person name="Malmstrom R."/>
            <person name="Brazelton W.J."/>
            <person name="Woyke T."/>
            <person name="Hallam S.J."/>
            <person name="Tyson G.W."/>
            <person name="Wegener G."/>
            <person name="Boetius A."/>
            <person name="Orphan V."/>
        </authorList>
    </citation>
    <scope>NUCLEOTIDE SEQUENCE</scope>
</reference>
<dbReference type="Pfam" id="PF13432">
    <property type="entry name" value="TPR_16"/>
    <property type="match status" value="1"/>
</dbReference>
<organism evidence="4">
    <name type="scientific">Candidatus Methanophagaceae archaeon ANME-1 ERB6</name>
    <dbReference type="NCBI Taxonomy" id="2759912"/>
    <lineage>
        <taxon>Archaea</taxon>
        <taxon>Methanobacteriati</taxon>
        <taxon>Methanobacteriota</taxon>
        <taxon>Stenosarchaea group</taxon>
        <taxon>Methanomicrobia</taxon>
        <taxon>Candidatus Methanophagales</taxon>
        <taxon>Candidatus Methanophagaceae</taxon>
    </lineage>
</organism>
<dbReference type="PANTHER" id="PTHR44858:SF1">
    <property type="entry name" value="UDP-N-ACETYLGLUCOSAMINE--PEPTIDE N-ACETYLGLUCOSAMINYLTRANSFERASE SPINDLY-RELATED"/>
    <property type="match status" value="1"/>
</dbReference>
<dbReference type="SMART" id="SM00028">
    <property type="entry name" value="TPR"/>
    <property type="match status" value="4"/>
</dbReference>
<feature type="repeat" description="TPR" evidence="3">
    <location>
        <begin position="132"/>
        <end position="165"/>
    </location>
</feature>
<dbReference type="SUPFAM" id="SSF48452">
    <property type="entry name" value="TPR-like"/>
    <property type="match status" value="1"/>
</dbReference>
<dbReference type="InterPro" id="IPR050498">
    <property type="entry name" value="Ycf3"/>
</dbReference>
<dbReference type="InterPro" id="IPR011990">
    <property type="entry name" value="TPR-like_helical_dom_sf"/>
</dbReference>
<dbReference type="EMBL" id="MT631510">
    <property type="protein sequence ID" value="QNO52432.1"/>
    <property type="molecule type" value="Genomic_DNA"/>
</dbReference>
<dbReference type="AlphaFoldDB" id="A0A7G9YWP8"/>
<protein>
    <submittedName>
        <fullName evidence="4">Uncharacterized protein</fullName>
    </submittedName>
</protein>
<evidence type="ECO:0000256" key="2">
    <source>
        <dbReference type="ARBA" id="ARBA00022803"/>
    </source>
</evidence>
<gene>
    <name evidence="4" type="ORF">DJCILHOG_00014</name>
</gene>
<proteinExistence type="predicted"/>
<dbReference type="Pfam" id="PF13181">
    <property type="entry name" value="TPR_8"/>
    <property type="match status" value="1"/>
</dbReference>
<feature type="repeat" description="TPR" evidence="3">
    <location>
        <begin position="98"/>
        <end position="131"/>
    </location>
</feature>
<name>A0A7G9YWP8_9EURY</name>
<dbReference type="PROSITE" id="PS50005">
    <property type="entry name" value="TPR"/>
    <property type="match status" value="3"/>
</dbReference>
<dbReference type="PANTHER" id="PTHR44858">
    <property type="entry name" value="TETRATRICOPEPTIDE REPEAT PROTEIN 6"/>
    <property type="match status" value="1"/>
</dbReference>
<evidence type="ECO:0000256" key="1">
    <source>
        <dbReference type="ARBA" id="ARBA00022737"/>
    </source>
</evidence>
<evidence type="ECO:0000313" key="4">
    <source>
        <dbReference type="EMBL" id="QNO52432.1"/>
    </source>
</evidence>
<keyword evidence="2 3" id="KW-0802">TPR repeat</keyword>